<dbReference type="EMBL" id="CDGJ01000033">
    <property type="protein sequence ID" value="CEJ06802.1"/>
    <property type="molecule type" value="Genomic_DNA"/>
</dbReference>
<proteinExistence type="predicted"/>
<dbReference type="EMBL" id="LR746496">
    <property type="protein sequence ID" value="CAA7599392.1"/>
    <property type="molecule type" value="Genomic_DNA"/>
</dbReference>
<dbReference type="Gene3D" id="1.10.150.320">
    <property type="entry name" value="Photosystem II 12 kDa extrinsic protein"/>
    <property type="match status" value="1"/>
</dbReference>
<dbReference type="KEGG" id="aacx:DEACI_0014"/>
<evidence type="ECO:0000259" key="3">
    <source>
        <dbReference type="SMART" id="SM00278"/>
    </source>
</evidence>
<dbReference type="RefSeq" id="WP_240983210.1">
    <property type="nucleotide sequence ID" value="NZ_CDGJ01000033.1"/>
</dbReference>
<dbReference type="InterPro" id="IPR051675">
    <property type="entry name" value="Endo/Exo/Phosphatase_dom_1"/>
</dbReference>
<keyword evidence="2" id="KW-1133">Transmembrane helix</keyword>
<dbReference type="Pfam" id="PF12836">
    <property type="entry name" value="HHH_3"/>
    <property type="match status" value="1"/>
</dbReference>
<feature type="region of interest" description="Disordered" evidence="1">
    <location>
        <begin position="102"/>
        <end position="169"/>
    </location>
</feature>
<dbReference type="InterPro" id="IPR003583">
    <property type="entry name" value="Hlx-hairpin-Hlx_DNA-bd_motif"/>
</dbReference>
<dbReference type="Proteomes" id="UP001071230">
    <property type="component" value="Unassembled WGS sequence"/>
</dbReference>
<protein>
    <submittedName>
        <fullName evidence="4">Competence protein ComEA helix-hairpin-helix repeat region</fullName>
    </submittedName>
    <submittedName>
        <fullName evidence="5">Competence protein ComEA-like protein with helix-hairpin-helix repeat region</fullName>
    </submittedName>
</protein>
<keyword evidence="6" id="KW-1185">Reference proteome</keyword>
<dbReference type="InterPro" id="IPR004509">
    <property type="entry name" value="Competence_ComEA_HhH"/>
</dbReference>
<dbReference type="InterPro" id="IPR010994">
    <property type="entry name" value="RuvA_2-like"/>
</dbReference>
<evidence type="ECO:0000313" key="5">
    <source>
        <dbReference type="EMBL" id="CEJ06802.1"/>
    </source>
</evidence>
<organism evidence="4">
    <name type="scientific">Acididesulfobacillus acetoxydans</name>
    <dbReference type="NCBI Taxonomy" id="1561005"/>
    <lineage>
        <taxon>Bacteria</taxon>
        <taxon>Bacillati</taxon>
        <taxon>Bacillota</taxon>
        <taxon>Clostridia</taxon>
        <taxon>Eubacteriales</taxon>
        <taxon>Peptococcaceae</taxon>
        <taxon>Acididesulfobacillus</taxon>
    </lineage>
</organism>
<dbReference type="GO" id="GO:0003677">
    <property type="term" value="F:DNA binding"/>
    <property type="evidence" value="ECO:0007669"/>
    <property type="project" value="InterPro"/>
</dbReference>
<dbReference type="PANTHER" id="PTHR21180:SF32">
    <property type="entry name" value="ENDONUCLEASE_EXONUCLEASE_PHOSPHATASE FAMILY DOMAIN-CONTAINING PROTEIN 1"/>
    <property type="match status" value="1"/>
</dbReference>
<dbReference type="AlphaFoldDB" id="A0A8S0WDN7"/>
<evidence type="ECO:0000313" key="4">
    <source>
        <dbReference type="EMBL" id="CAA7599392.1"/>
    </source>
</evidence>
<reference evidence="4" key="2">
    <citation type="submission" date="2020-01" db="EMBL/GenBank/DDBJ databases">
        <authorList>
            <person name="Hornung B."/>
        </authorList>
    </citation>
    <scope>NUCLEOTIDE SEQUENCE</scope>
    <source>
        <strain evidence="4">PacBioINE</strain>
    </source>
</reference>
<evidence type="ECO:0000256" key="2">
    <source>
        <dbReference type="SAM" id="Phobius"/>
    </source>
</evidence>
<feature type="domain" description="Helix-hairpin-helix DNA-binding motif class 1" evidence="3">
    <location>
        <begin position="225"/>
        <end position="244"/>
    </location>
</feature>
<sequence>MERKARLLWWGFLAALVIIAAWKVFLPHGTKAYLDTGSGGREIVVYVAGAVEKSSLLHLPLDARLNDALQKIRPLPEADLENLNPAEKLKDGQKIMVPFKSGPGVVPGPGGTGGAGSGTTGQDGVGSPGQGPGAGGLGSGGRVAAPPAGNRGSEALTGGTAARSTTPGGAGTAVGAAFPGGAAGGKININTADAAELDKLPGVGPALAARILQYRTEHGPFAGPEDLREVAGIGPKTYAKMAAMISVGP</sequence>
<feature type="domain" description="Helix-hairpin-helix DNA-binding motif class 1" evidence="3">
    <location>
        <begin position="195"/>
        <end position="214"/>
    </location>
</feature>
<dbReference type="GO" id="GO:0006281">
    <property type="term" value="P:DNA repair"/>
    <property type="evidence" value="ECO:0007669"/>
    <property type="project" value="InterPro"/>
</dbReference>
<keyword evidence="2" id="KW-0472">Membrane</keyword>
<keyword evidence="2" id="KW-0812">Transmembrane</keyword>
<reference evidence="5" key="1">
    <citation type="submission" date="2014-11" db="EMBL/GenBank/DDBJ databases">
        <authorList>
            <person name="Hornung B.V."/>
        </authorList>
    </citation>
    <scope>NUCLEOTIDE SEQUENCE</scope>
    <source>
        <strain evidence="5">INE</strain>
    </source>
</reference>
<dbReference type="SMART" id="SM00278">
    <property type="entry name" value="HhH1"/>
    <property type="match status" value="2"/>
</dbReference>
<accession>A0A8S0WDN7</accession>
<feature type="transmembrane region" description="Helical" evidence="2">
    <location>
        <begin position="7"/>
        <end position="25"/>
    </location>
</feature>
<dbReference type="SUPFAM" id="SSF47781">
    <property type="entry name" value="RuvA domain 2-like"/>
    <property type="match status" value="1"/>
</dbReference>
<feature type="compositionally biased region" description="Gly residues" evidence="1">
    <location>
        <begin position="105"/>
        <end position="141"/>
    </location>
</feature>
<dbReference type="GO" id="GO:0015627">
    <property type="term" value="C:type II protein secretion system complex"/>
    <property type="evidence" value="ECO:0007669"/>
    <property type="project" value="TreeGrafter"/>
</dbReference>
<evidence type="ECO:0000313" key="6">
    <source>
        <dbReference type="Proteomes" id="UP001071230"/>
    </source>
</evidence>
<dbReference type="GO" id="GO:0015628">
    <property type="term" value="P:protein secretion by the type II secretion system"/>
    <property type="evidence" value="ECO:0007669"/>
    <property type="project" value="TreeGrafter"/>
</dbReference>
<dbReference type="NCBIfam" id="TIGR00426">
    <property type="entry name" value="competence protein ComEA helix-hairpin-helix repeat region"/>
    <property type="match status" value="1"/>
</dbReference>
<evidence type="ECO:0000256" key="1">
    <source>
        <dbReference type="SAM" id="MobiDB-lite"/>
    </source>
</evidence>
<name>A0A8S0WDN7_9FIRM</name>
<gene>
    <name evidence="4" type="ORF">DEACI_0014</name>
    <name evidence="5" type="ORF">DEACI_1253</name>
</gene>
<dbReference type="PANTHER" id="PTHR21180">
    <property type="entry name" value="ENDONUCLEASE/EXONUCLEASE/PHOSPHATASE FAMILY DOMAIN-CONTAINING PROTEIN 1"/>
    <property type="match status" value="1"/>
</dbReference>
<dbReference type="Proteomes" id="UP000836597">
    <property type="component" value="Chromosome"/>
</dbReference>